<reference evidence="9 10" key="1">
    <citation type="journal article" date="2019" name="Sci. Rep.">
        <title>Nanopore sequencing improves the draft genome of the human pathogenic amoeba Naegleria fowleri.</title>
        <authorList>
            <person name="Liechti N."/>
            <person name="Schurch N."/>
            <person name="Bruggmann R."/>
            <person name="Wittwer M."/>
        </authorList>
    </citation>
    <scope>NUCLEOTIDE SEQUENCE [LARGE SCALE GENOMIC DNA]</scope>
    <source>
        <strain evidence="9 10">ATCC 30894</strain>
    </source>
</reference>
<comment type="catalytic activity">
    <reaction evidence="4">
        <text>a 5'-end (N(7)-methyl 5'-triphosphoguanosine)-ribonucleoside in snoRNA + S-adenosyl-L-methionine = a 5'-end (N(2),N(7)-dimethyl 5'-triphosphoguanosine)-ribonucleoside in snoRNA + S-adenosyl-L-homocysteine + H(+)</text>
        <dbReference type="Rhea" id="RHEA:78475"/>
        <dbReference type="Rhea" id="RHEA-COMP:19086"/>
        <dbReference type="Rhea" id="RHEA-COMP:19088"/>
        <dbReference type="ChEBI" id="CHEBI:15378"/>
        <dbReference type="ChEBI" id="CHEBI:57856"/>
        <dbReference type="ChEBI" id="CHEBI:59789"/>
        <dbReference type="ChEBI" id="CHEBI:156461"/>
        <dbReference type="ChEBI" id="CHEBI:172880"/>
    </reaction>
    <physiologicalReaction direction="left-to-right" evidence="4">
        <dbReference type="Rhea" id="RHEA:78476"/>
    </physiologicalReaction>
</comment>
<proteinExistence type="inferred from homology"/>
<dbReference type="InterPro" id="IPR029063">
    <property type="entry name" value="SAM-dependent_MTases_sf"/>
</dbReference>
<evidence type="ECO:0000256" key="2">
    <source>
        <dbReference type="ARBA" id="ARBA00025783"/>
    </source>
</evidence>
<dbReference type="Pfam" id="PF09445">
    <property type="entry name" value="Methyltransf_15"/>
    <property type="match status" value="1"/>
</dbReference>
<dbReference type="VEuPathDB" id="AmoebaDB:FDP41_009028"/>
<dbReference type="InterPro" id="IPR019012">
    <property type="entry name" value="RNA_cap_Gua-N2-MeTrfase"/>
</dbReference>
<dbReference type="GO" id="GO:0071164">
    <property type="term" value="F:RNA cap trimethylguanosine synthase activity"/>
    <property type="evidence" value="ECO:0007669"/>
    <property type="project" value="TreeGrafter"/>
</dbReference>
<sequence length="520" mass="59884">MMKPITEIITCSLQSSPVVNNSCSSSFTFIPYPITKSSQTLYYSLQSLSILDCSHNSILNNLLENHQINIKLFIKLLLDHEQAKHHGDDHYLVYHLNGMQFEIQQYFTSSIELILEINQMNGFDYNISQMIMNHCKDIKLYCSALSYMVSNRISSLSTERSSWSTDMSRYSLQPSSPSSSLDHIMDTTPSPTINIDKYMKQRHKLFSKFDEGIQLDTTSWYEVTPETIAKYIAEKINSIGHETHSTTGHSTTAHSHSPNLHSRHKIIVIDAFTGCGGNMIQFLLQPNIDLVIGCDISDTKLEYCRHNITVYGCNESKMKLVHGDYMEHLKRGTFLKMIQDYVNDHFSMQENINDHFSMQEHSTMKRENELKNSNMIIIAFLAPPYGTMNYLSTIYNLKTDLLINNNTHNGIDIYRYTRDYLTRNIIYLLPKNVNIKQVSYQIERSCNSCGSGGSSTIQQVSESFDQIEKRTTSSSEEDSSDQTKESTYLDFEYIYMDDVYLKLIFMYTSELMEHVNPSSQ</sequence>
<dbReference type="OMA" id="NDHFSMQ"/>
<dbReference type="AlphaFoldDB" id="A0A6A5BIC2"/>
<dbReference type="PANTHER" id="PTHR14741">
    <property type="entry name" value="S-ADENOSYLMETHIONINE-DEPENDENT METHYLTRANSFERASE RELATED"/>
    <property type="match status" value="1"/>
</dbReference>
<evidence type="ECO:0000256" key="5">
    <source>
        <dbReference type="ARBA" id="ARBA00048763"/>
    </source>
</evidence>
<keyword evidence="10" id="KW-1185">Reference proteome</keyword>
<evidence type="ECO:0000256" key="6">
    <source>
        <dbReference type="ARBA" id="ARBA00049075"/>
    </source>
</evidence>
<organism evidence="9 10">
    <name type="scientific">Naegleria fowleri</name>
    <name type="common">Brain eating amoeba</name>
    <dbReference type="NCBI Taxonomy" id="5763"/>
    <lineage>
        <taxon>Eukaryota</taxon>
        <taxon>Discoba</taxon>
        <taxon>Heterolobosea</taxon>
        <taxon>Tetramitia</taxon>
        <taxon>Eutetramitia</taxon>
        <taxon>Vahlkampfiidae</taxon>
        <taxon>Naegleria</taxon>
    </lineage>
</organism>
<dbReference type="Gene3D" id="3.40.50.150">
    <property type="entry name" value="Vaccinia Virus protein VP39"/>
    <property type="match status" value="1"/>
</dbReference>
<feature type="region of interest" description="Disordered" evidence="8">
    <location>
        <begin position="464"/>
        <end position="483"/>
    </location>
</feature>
<comment type="catalytic activity">
    <reaction evidence="6">
        <text>a 5'-end (N(7)-methyl 5'-triphosphoguanosine)-ribonucleoside in snRNA + S-adenosyl-L-methionine = a 5'-end (N(2),N(7)-dimethyl 5'-triphosphoguanosine)-ribonucleoside in snRNA + S-adenosyl-L-homocysteine + H(+)</text>
        <dbReference type="Rhea" id="RHEA:78471"/>
        <dbReference type="Rhea" id="RHEA-COMP:19085"/>
        <dbReference type="Rhea" id="RHEA-COMP:19087"/>
        <dbReference type="ChEBI" id="CHEBI:15378"/>
        <dbReference type="ChEBI" id="CHEBI:57856"/>
        <dbReference type="ChEBI" id="CHEBI:59789"/>
        <dbReference type="ChEBI" id="CHEBI:156461"/>
        <dbReference type="ChEBI" id="CHEBI:172880"/>
    </reaction>
    <physiologicalReaction direction="left-to-right" evidence="6">
        <dbReference type="Rhea" id="RHEA:78472"/>
    </physiologicalReaction>
</comment>
<accession>A0A6A5BIC2</accession>
<dbReference type="GeneID" id="68116245"/>
<comment type="catalytic activity">
    <reaction evidence="3">
        <text>a 5'-end (N(2),N(7)-dimethyl 5'-triphosphoguanosine)-ribonucleoside in snoRNA + S-adenosyl-L-methionine = a 5'-end (N(2),N(2),N(7)-trimethyl 5'-triphosphoguanosine)-ribonucleoside in snoRNA + S-adenosyl-L-homocysteine + H(+)</text>
        <dbReference type="Rhea" id="RHEA:78507"/>
        <dbReference type="Rhea" id="RHEA-COMP:19088"/>
        <dbReference type="Rhea" id="RHEA-COMP:19090"/>
        <dbReference type="ChEBI" id="CHEBI:15378"/>
        <dbReference type="ChEBI" id="CHEBI:57856"/>
        <dbReference type="ChEBI" id="CHEBI:59789"/>
        <dbReference type="ChEBI" id="CHEBI:167623"/>
        <dbReference type="ChEBI" id="CHEBI:172880"/>
    </reaction>
    <physiologicalReaction direction="left-to-right" evidence="3">
        <dbReference type="Rhea" id="RHEA:78508"/>
    </physiologicalReaction>
</comment>
<comment type="catalytic activity">
    <reaction evidence="5">
        <text>a 5'-end (N(2),N(7)-dimethyl 5'-triphosphoguanosine)-ribonucleoside in snRNA + S-adenosyl-L-methionine = a 5'-end (N(2),N(2),N(7)-trimethyl 5'-triphosphoguanosine)-ribonucleoside in snRNA + S-adenosyl-L-homocysteine + H(+)</text>
        <dbReference type="Rhea" id="RHEA:78479"/>
        <dbReference type="Rhea" id="RHEA-COMP:19087"/>
        <dbReference type="Rhea" id="RHEA-COMP:19089"/>
        <dbReference type="ChEBI" id="CHEBI:15378"/>
        <dbReference type="ChEBI" id="CHEBI:57856"/>
        <dbReference type="ChEBI" id="CHEBI:59789"/>
        <dbReference type="ChEBI" id="CHEBI:167623"/>
        <dbReference type="ChEBI" id="CHEBI:172880"/>
    </reaction>
    <physiologicalReaction direction="left-to-right" evidence="5">
        <dbReference type="Rhea" id="RHEA:78480"/>
    </physiologicalReaction>
</comment>
<evidence type="ECO:0000313" key="9">
    <source>
        <dbReference type="EMBL" id="KAF0972779.1"/>
    </source>
</evidence>
<dbReference type="CDD" id="cd02440">
    <property type="entry name" value="AdoMet_MTases"/>
    <property type="match status" value="1"/>
</dbReference>
<dbReference type="GO" id="GO:0005634">
    <property type="term" value="C:nucleus"/>
    <property type="evidence" value="ECO:0007669"/>
    <property type="project" value="TreeGrafter"/>
</dbReference>
<evidence type="ECO:0000256" key="3">
    <source>
        <dbReference type="ARBA" id="ARBA00047418"/>
    </source>
</evidence>
<gene>
    <name evidence="9" type="ORF">FDP41_009028</name>
</gene>
<comment type="caution">
    <text evidence="9">The sequence shown here is derived from an EMBL/GenBank/DDBJ whole genome shotgun (WGS) entry which is preliminary data.</text>
</comment>
<dbReference type="RefSeq" id="XP_044557493.1">
    <property type="nucleotide sequence ID" value="XM_044712944.1"/>
</dbReference>
<dbReference type="Proteomes" id="UP000444721">
    <property type="component" value="Unassembled WGS sequence"/>
</dbReference>
<evidence type="ECO:0000256" key="1">
    <source>
        <dbReference type="ARBA" id="ARBA00018517"/>
    </source>
</evidence>
<name>A0A6A5BIC2_NAEFO</name>
<dbReference type="OrthoDB" id="194443at2759"/>
<dbReference type="SUPFAM" id="SSF53335">
    <property type="entry name" value="S-adenosyl-L-methionine-dependent methyltransferases"/>
    <property type="match status" value="1"/>
</dbReference>
<dbReference type="VEuPathDB" id="AmoebaDB:NfTy_046850"/>
<evidence type="ECO:0000256" key="8">
    <source>
        <dbReference type="SAM" id="MobiDB-lite"/>
    </source>
</evidence>
<evidence type="ECO:0000256" key="7">
    <source>
        <dbReference type="ARBA" id="ARBA00049790"/>
    </source>
</evidence>
<evidence type="ECO:0000313" key="10">
    <source>
        <dbReference type="Proteomes" id="UP000444721"/>
    </source>
</evidence>
<evidence type="ECO:0000256" key="4">
    <source>
        <dbReference type="ARBA" id="ARBA00048740"/>
    </source>
</evidence>
<comment type="similarity">
    <text evidence="2">Belongs to the methyltransferase superfamily. Trimethylguanosine synthase family.</text>
</comment>
<dbReference type="VEuPathDB" id="AmoebaDB:NF0025900"/>
<dbReference type="EMBL" id="VFQX01000066">
    <property type="protein sequence ID" value="KAF0972779.1"/>
    <property type="molecule type" value="Genomic_DNA"/>
</dbReference>
<dbReference type="PANTHER" id="PTHR14741:SF32">
    <property type="entry name" value="TRIMETHYLGUANOSINE SYNTHASE"/>
    <property type="match status" value="1"/>
</dbReference>
<protein>
    <recommendedName>
        <fullName evidence="1">Trimethylguanosine synthase</fullName>
    </recommendedName>
    <alternativeName>
        <fullName evidence="7">Cap-specific guanine-N(2) methyltransferase</fullName>
    </alternativeName>
</protein>